<dbReference type="EMBL" id="JAMYZZ010000068">
    <property type="protein sequence ID" value="MCP1259965.1"/>
    <property type="molecule type" value="Genomic_DNA"/>
</dbReference>
<organism evidence="2 3">
    <name type="scientific">Acetobacter lambici</name>
    <dbReference type="NCBI Taxonomy" id="1332824"/>
    <lineage>
        <taxon>Bacteria</taxon>
        <taxon>Pseudomonadati</taxon>
        <taxon>Pseudomonadota</taxon>
        <taxon>Alphaproteobacteria</taxon>
        <taxon>Acetobacterales</taxon>
        <taxon>Acetobacteraceae</taxon>
        <taxon>Acetobacter</taxon>
    </lineage>
</organism>
<keyword evidence="3" id="KW-1185">Reference proteome</keyword>
<sequence length="82" mass="8857">MLAVVMGYFASSAFLALLNVLLVSMGMPRAESVTLGIMLTFIVYLCLIVWAFAARTVGWPVVVFSLLIVAGYGLPFFVRHGG</sequence>
<keyword evidence="1" id="KW-0812">Transmembrane</keyword>
<dbReference type="RefSeq" id="WP_253544435.1">
    <property type="nucleotide sequence ID" value="NZ_JAMYZY010000065.1"/>
</dbReference>
<feature type="transmembrane region" description="Helical" evidence="1">
    <location>
        <begin position="33"/>
        <end position="53"/>
    </location>
</feature>
<feature type="transmembrane region" description="Helical" evidence="1">
    <location>
        <begin position="59"/>
        <end position="78"/>
    </location>
</feature>
<evidence type="ECO:0000313" key="2">
    <source>
        <dbReference type="EMBL" id="MCP1259965.1"/>
    </source>
</evidence>
<protein>
    <recommendedName>
        <fullName evidence="4">DUF3649 domain-containing protein</fullName>
    </recommendedName>
</protein>
<comment type="caution">
    <text evidence="2">The sequence shown here is derived from an EMBL/GenBank/DDBJ whole genome shotgun (WGS) entry which is preliminary data.</text>
</comment>
<evidence type="ECO:0000256" key="1">
    <source>
        <dbReference type="SAM" id="Phobius"/>
    </source>
</evidence>
<proteinExistence type="predicted"/>
<name>A0ABT1F438_9PROT</name>
<accession>A0ABT1F438</accession>
<keyword evidence="1" id="KW-1133">Transmembrane helix</keyword>
<keyword evidence="1" id="KW-0472">Membrane</keyword>
<gene>
    <name evidence="2" type="ORF">NKW50_15435</name>
</gene>
<reference evidence="2 3" key="1">
    <citation type="submission" date="2022-06" db="EMBL/GenBank/DDBJ databases">
        <title>Acetobacer genomes from food samples.</title>
        <authorList>
            <person name="Sombolestani A."/>
        </authorList>
    </citation>
    <scope>NUCLEOTIDE SEQUENCE [LARGE SCALE GENOMIC DNA]</scope>
    <source>
        <strain evidence="2 3">R-83285</strain>
    </source>
</reference>
<evidence type="ECO:0008006" key="4">
    <source>
        <dbReference type="Google" id="ProtNLM"/>
    </source>
</evidence>
<evidence type="ECO:0000313" key="3">
    <source>
        <dbReference type="Proteomes" id="UP001523528"/>
    </source>
</evidence>
<dbReference type="Proteomes" id="UP001523528">
    <property type="component" value="Unassembled WGS sequence"/>
</dbReference>
<feature type="transmembrane region" description="Helical" evidence="1">
    <location>
        <begin position="6"/>
        <end position="26"/>
    </location>
</feature>